<dbReference type="STRING" id="81972.D7MEM1"/>
<dbReference type="InterPro" id="IPR002528">
    <property type="entry name" value="MATE_fam"/>
</dbReference>
<gene>
    <name evidence="3" type="ORF">ARALYDRAFT_354580</name>
</gene>
<dbReference type="GO" id="GO:0042910">
    <property type="term" value="F:xenobiotic transmembrane transporter activity"/>
    <property type="evidence" value="ECO:0007669"/>
    <property type="project" value="InterPro"/>
</dbReference>
<dbReference type="HOGENOM" id="CLU_1919946_0_0_1"/>
<dbReference type="Pfam" id="PF01554">
    <property type="entry name" value="MatE"/>
    <property type="match status" value="1"/>
</dbReference>
<evidence type="ECO:0000313" key="3">
    <source>
        <dbReference type="EMBL" id="EFH44071.1"/>
    </source>
</evidence>
<dbReference type="Gramene" id="fgenesh1_pg.C_scaffold_7001753">
    <property type="protein sequence ID" value="fgenesh1_pg.C_scaffold_7001753"/>
    <property type="gene ID" value="fgenesh1_pg.C_scaffold_7001753"/>
</dbReference>
<evidence type="ECO:0008006" key="5">
    <source>
        <dbReference type="Google" id="ProtNLM"/>
    </source>
</evidence>
<sequence length="132" mass="14408">MDVSNETVETTDLRRPLVDPADTEVKRLSEVGLESVLTESSLSYPRRVCLGACIEMKVLFQLALPAILIYLVNSGMGISARIFAGHVGSQELAAASIGNSCFNLVYGLMLQFSHIMLNNSLNGCTVINFLRR</sequence>
<organism evidence="4">
    <name type="scientific">Arabidopsis lyrata subsp. lyrata</name>
    <name type="common">Lyre-leaved rock-cress</name>
    <dbReference type="NCBI Taxonomy" id="81972"/>
    <lineage>
        <taxon>Eukaryota</taxon>
        <taxon>Viridiplantae</taxon>
        <taxon>Streptophyta</taxon>
        <taxon>Embryophyta</taxon>
        <taxon>Tracheophyta</taxon>
        <taxon>Spermatophyta</taxon>
        <taxon>Magnoliopsida</taxon>
        <taxon>eudicotyledons</taxon>
        <taxon>Gunneridae</taxon>
        <taxon>Pentapetalae</taxon>
        <taxon>rosids</taxon>
        <taxon>malvids</taxon>
        <taxon>Brassicales</taxon>
        <taxon>Brassicaceae</taxon>
        <taxon>Camelineae</taxon>
        <taxon>Arabidopsis</taxon>
    </lineage>
</organism>
<evidence type="ECO:0000256" key="1">
    <source>
        <dbReference type="ARBA" id="ARBA00010199"/>
    </source>
</evidence>
<evidence type="ECO:0000256" key="2">
    <source>
        <dbReference type="SAM" id="Phobius"/>
    </source>
</evidence>
<keyword evidence="4" id="KW-1185">Reference proteome</keyword>
<comment type="similarity">
    <text evidence="1">Belongs to the multi antimicrobial extrusion (MATE) (TC 2.A.66.1) family.</text>
</comment>
<dbReference type="eggNOG" id="KOG1347">
    <property type="taxonomic scope" value="Eukaryota"/>
</dbReference>
<name>D7MEM1_ARALL</name>
<dbReference type="GO" id="GO:0016020">
    <property type="term" value="C:membrane"/>
    <property type="evidence" value="ECO:0007669"/>
    <property type="project" value="InterPro"/>
</dbReference>
<dbReference type="AlphaFoldDB" id="D7MEM1"/>
<feature type="transmembrane region" description="Helical" evidence="2">
    <location>
        <begin position="92"/>
        <end position="110"/>
    </location>
</feature>
<feature type="transmembrane region" description="Helical" evidence="2">
    <location>
        <begin position="48"/>
        <end position="72"/>
    </location>
</feature>
<reference evidence="4" key="1">
    <citation type="journal article" date="2011" name="Nat. Genet.">
        <title>The Arabidopsis lyrata genome sequence and the basis of rapid genome size change.</title>
        <authorList>
            <person name="Hu T.T."/>
            <person name="Pattyn P."/>
            <person name="Bakker E.G."/>
            <person name="Cao J."/>
            <person name="Cheng J.-F."/>
            <person name="Clark R.M."/>
            <person name="Fahlgren N."/>
            <person name="Fawcett J.A."/>
            <person name="Grimwood J."/>
            <person name="Gundlach H."/>
            <person name="Haberer G."/>
            <person name="Hollister J.D."/>
            <person name="Ossowski S."/>
            <person name="Ottilar R.P."/>
            <person name="Salamov A.A."/>
            <person name="Schneeberger K."/>
            <person name="Spannagl M."/>
            <person name="Wang X."/>
            <person name="Yang L."/>
            <person name="Nasrallah M.E."/>
            <person name="Bergelson J."/>
            <person name="Carrington J.C."/>
            <person name="Gaut B.S."/>
            <person name="Schmutz J."/>
            <person name="Mayer K.F.X."/>
            <person name="Van de Peer Y."/>
            <person name="Grigoriev I.V."/>
            <person name="Nordborg M."/>
            <person name="Weigel D."/>
            <person name="Guo Y.-L."/>
        </authorList>
    </citation>
    <scope>NUCLEOTIDE SEQUENCE [LARGE SCALE GENOMIC DNA]</scope>
    <source>
        <strain evidence="4">cv. MN47</strain>
    </source>
</reference>
<accession>D7MEM1</accession>
<keyword evidence="2" id="KW-0472">Membrane</keyword>
<keyword evidence="2" id="KW-0812">Transmembrane</keyword>
<proteinExistence type="inferred from homology"/>
<dbReference type="EMBL" id="GL348719">
    <property type="protein sequence ID" value="EFH44071.1"/>
    <property type="molecule type" value="Genomic_DNA"/>
</dbReference>
<dbReference type="Proteomes" id="UP000008694">
    <property type="component" value="Unassembled WGS sequence"/>
</dbReference>
<dbReference type="GO" id="GO:0015297">
    <property type="term" value="F:antiporter activity"/>
    <property type="evidence" value="ECO:0007669"/>
    <property type="project" value="InterPro"/>
</dbReference>
<evidence type="ECO:0000313" key="4">
    <source>
        <dbReference type="Proteomes" id="UP000008694"/>
    </source>
</evidence>
<keyword evidence="2" id="KW-1133">Transmembrane helix</keyword>
<protein>
    <recommendedName>
        <fullName evidence="5">Protein DETOXIFICATION</fullName>
    </recommendedName>
</protein>